<protein>
    <submittedName>
        <fullName evidence="3">Uncharacterized protein</fullName>
    </submittedName>
</protein>
<evidence type="ECO:0000256" key="2">
    <source>
        <dbReference type="SAM" id="SignalP"/>
    </source>
</evidence>
<dbReference type="AlphaFoldDB" id="A0A0X3NTG5"/>
<sequence>MRLLLLFATITSVSRATNFTSWCNSSQAGCRYAFAALDRYLDHVMQSGVCTLVDDNTVKIQVQDKAIEVRKMRPGAYLCTGKSERIRLFVFSDPPGRLSIAFDQPFPMVHFLRKTYTALLAISVDADDKVFKTWLTSVKVPKSKSRIMVNRKIENVRVDHEGYVRIVPPYEYLFMELKNRNSTMKLNAGFYGKKSILVTSLAYDKPFSLSLSKGLEEVGPVQCLKENCYVAYQMLDPDIGHISTKIVRIFDPKTNATRQMNNKNVINIDSLNPGIYKMFGDVVGMPSLMIHNYPSARFSIIFEPPLPPILRANSSFFCYLNVEIDPMDQFFARWKSYMVTKKSSHFIYINGRKTNVKEGHHGELYVTDDSFNRAIIFNTTTHRVTVSPSFLGTFTMIISLSTTHFFYYPFTITEGCPGSHFPTYTYNNSGNISSHAMTCNYLERIILNFPIVGDHIHCETSIGNRIACNRISGFIYGLHCYRMQSINLSRVEVTLFADNPRCVAKLYIEIPEFVYEPRQLYLEPVQEEYSAKRDAVSVYYANVFSRIDPYVETRIEDAWGNVIVHLDQNWVNLEDAFCRKNVTVFLKHKNANKGSKLVIRLNPMKNFSCSERDVIVTSVTEAKNLRLCRPVNAADRAKLKSQKSYEHLLRDSQCTITGQARQISAAVGDFSGGRQRTKEYEVQCKLFDYVWRFRVLKNLNPIVEFPEAKRKRCSPRARPARDLPFSTFALILGSTLAGIFLFFMVIIFVKYARSGRGKTRKSFISENELKSRIDRASHNNFADDPRVLRTYTAFLEDYSEEKHERLKQFVSAYLEEEKSLLRNDSVSRPRELKTTLWRN</sequence>
<feature type="signal peptide" evidence="2">
    <location>
        <begin position="1"/>
        <end position="16"/>
    </location>
</feature>
<name>A0A0X3NTG5_SCHSO</name>
<feature type="transmembrane region" description="Helical" evidence="1">
    <location>
        <begin position="728"/>
        <end position="752"/>
    </location>
</feature>
<keyword evidence="1" id="KW-0812">Transmembrane</keyword>
<gene>
    <name evidence="3" type="ORF">TR162763</name>
</gene>
<keyword evidence="2" id="KW-0732">Signal</keyword>
<accession>A0A0X3NTG5</accession>
<evidence type="ECO:0000313" key="3">
    <source>
        <dbReference type="EMBL" id="JAP43094.1"/>
    </source>
</evidence>
<dbReference type="EMBL" id="GEEE01020131">
    <property type="protein sequence ID" value="JAP43094.1"/>
    <property type="molecule type" value="Transcribed_RNA"/>
</dbReference>
<keyword evidence="1" id="KW-1133">Transmembrane helix</keyword>
<evidence type="ECO:0000256" key="1">
    <source>
        <dbReference type="SAM" id="Phobius"/>
    </source>
</evidence>
<proteinExistence type="predicted"/>
<organism evidence="3">
    <name type="scientific">Schistocephalus solidus</name>
    <name type="common">Tapeworm</name>
    <dbReference type="NCBI Taxonomy" id="70667"/>
    <lineage>
        <taxon>Eukaryota</taxon>
        <taxon>Metazoa</taxon>
        <taxon>Spiralia</taxon>
        <taxon>Lophotrochozoa</taxon>
        <taxon>Platyhelminthes</taxon>
        <taxon>Cestoda</taxon>
        <taxon>Eucestoda</taxon>
        <taxon>Diphyllobothriidea</taxon>
        <taxon>Diphyllobothriidae</taxon>
        <taxon>Schistocephalus</taxon>
    </lineage>
</organism>
<keyword evidence="1" id="KW-0472">Membrane</keyword>
<reference evidence="3" key="1">
    <citation type="submission" date="2016-01" db="EMBL/GenBank/DDBJ databases">
        <title>Reference transcriptome for the parasite Schistocephalus solidus: insights into the molecular evolution of parasitism.</title>
        <authorList>
            <person name="Hebert F.O."/>
            <person name="Grambauer S."/>
            <person name="Barber I."/>
            <person name="Landry C.R."/>
            <person name="Aubin-Horth N."/>
        </authorList>
    </citation>
    <scope>NUCLEOTIDE SEQUENCE</scope>
</reference>
<feature type="chain" id="PRO_5007050730" evidence="2">
    <location>
        <begin position="17"/>
        <end position="839"/>
    </location>
</feature>